<keyword evidence="3" id="KW-1185">Reference proteome</keyword>
<reference evidence="2 3" key="1">
    <citation type="submission" date="2024-06" db="EMBL/GenBank/DDBJ databases">
        <title>The Natural Products Discovery Center: Release of the First 8490 Sequenced Strains for Exploring Actinobacteria Biosynthetic Diversity.</title>
        <authorList>
            <person name="Kalkreuter E."/>
            <person name="Kautsar S.A."/>
            <person name="Yang D."/>
            <person name="Bader C.D."/>
            <person name="Teijaro C.N."/>
            <person name="Fluegel L."/>
            <person name="Davis C.M."/>
            <person name="Simpson J.R."/>
            <person name="Lauterbach L."/>
            <person name="Steele A.D."/>
            <person name="Gui C."/>
            <person name="Meng S."/>
            <person name="Li G."/>
            <person name="Viehrig K."/>
            <person name="Ye F."/>
            <person name="Su P."/>
            <person name="Kiefer A.F."/>
            <person name="Nichols A."/>
            <person name="Cepeda A.J."/>
            <person name="Yan W."/>
            <person name="Fan B."/>
            <person name="Jiang Y."/>
            <person name="Adhikari A."/>
            <person name="Zheng C.-J."/>
            <person name="Schuster L."/>
            <person name="Cowan T.M."/>
            <person name="Smanski M.J."/>
            <person name="Chevrette M.G."/>
            <person name="De Carvalho L.P.S."/>
            <person name="Shen B."/>
        </authorList>
    </citation>
    <scope>NUCLEOTIDE SEQUENCE [LARGE SCALE GENOMIC DNA]</scope>
    <source>
        <strain evidence="2 3">NPDC019583</strain>
    </source>
</reference>
<feature type="compositionally biased region" description="Basic residues" evidence="1">
    <location>
        <begin position="45"/>
        <end position="58"/>
    </location>
</feature>
<evidence type="ECO:0000256" key="1">
    <source>
        <dbReference type="SAM" id="MobiDB-lite"/>
    </source>
</evidence>
<dbReference type="EMBL" id="JBEYBN010000022">
    <property type="protein sequence ID" value="MEU2268198.1"/>
    <property type="molecule type" value="Genomic_DNA"/>
</dbReference>
<sequence>MIQQVAHTQPGTDPAGVALPLAVAYALHAPTARAPEVAPASTGATHRHRTARRRTVRG</sequence>
<name>A0ABV2XW11_9ACTN</name>
<comment type="caution">
    <text evidence="2">The sequence shown here is derived from an EMBL/GenBank/DDBJ whole genome shotgun (WGS) entry which is preliminary data.</text>
</comment>
<evidence type="ECO:0000313" key="3">
    <source>
        <dbReference type="Proteomes" id="UP001550603"/>
    </source>
</evidence>
<accession>A0ABV2XW11</accession>
<protein>
    <submittedName>
        <fullName evidence="2">Uncharacterized protein</fullName>
    </submittedName>
</protein>
<organism evidence="2 3">
    <name type="scientific">Streptomyces olindensis</name>
    <dbReference type="NCBI Taxonomy" id="358823"/>
    <lineage>
        <taxon>Bacteria</taxon>
        <taxon>Bacillati</taxon>
        <taxon>Actinomycetota</taxon>
        <taxon>Actinomycetes</taxon>
        <taxon>Kitasatosporales</taxon>
        <taxon>Streptomycetaceae</taxon>
        <taxon>Streptomyces</taxon>
    </lineage>
</organism>
<proteinExistence type="predicted"/>
<evidence type="ECO:0000313" key="2">
    <source>
        <dbReference type="EMBL" id="MEU2268198.1"/>
    </source>
</evidence>
<gene>
    <name evidence="2" type="ORF">ABZ568_17680</name>
</gene>
<dbReference type="RefSeq" id="WP_359789708.1">
    <property type="nucleotide sequence ID" value="NZ_JBEYBN010000022.1"/>
</dbReference>
<feature type="region of interest" description="Disordered" evidence="1">
    <location>
        <begin position="33"/>
        <end position="58"/>
    </location>
</feature>
<dbReference type="Proteomes" id="UP001550603">
    <property type="component" value="Unassembled WGS sequence"/>
</dbReference>